<accession>A0AAN6WQR3</accession>
<keyword evidence="7" id="KW-1185">Reference proteome</keyword>
<dbReference type="Gene3D" id="3.40.50.720">
    <property type="entry name" value="NAD(P)-binding Rossmann-like Domain"/>
    <property type="match status" value="1"/>
</dbReference>
<evidence type="ECO:0000256" key="1">
    <source>
        <dbReference type="ARBA" id="ARBA00022857"/>
    </source>
</evidence>
<evidence type="ECO:0000256" key="4">
    <source>
        <dbReference type="ARBA" id="ARBA00070796"/>
    </source>
</evidence>
<dbReference type="InterPro" id="IPR013149">
    <property type="entry name" value="ADH-like_C"/>
</dbReference>
<evidence type="ECO:0000313" key="7">
    <source>
        <dbReference type="Proteomes" id="UP001302126"/>
    </source>
</evidence>
<dbReference type="Pfam" id="PF08240">
    <property type="entry name" value="ADH_N"/>
    <property type="match status" value="1"/>
</dbReference>
<keyword evidence="1" id="KW-0521">NADP</keyword>
<dbReference type="FunFam" id="3.40.50.720:FF:000053">
    <property type="entry name" value="Quinone oxidoreductase 1"/>
    <property type="match status" value="1"/>
</dbReference>
<evidence type="ECO:0000313" key="6">
    <source>
        <dbReference type="EMBL" id="KAK4186424.1"/>
    </source>
</evidence>
<dbReference type="GO" id="GO:0005829">
    <property type="term" value="C:cytosol"/>
    <property type="evidence" value="ECO:0007669"/>
    <property type="project" value="TreeGrafter"/>
</dbReference>
<dbReference type="EMBL" id="MU864424">
    <property type="protein sequence ID" value="KAK4186424.1"/>
    <property type="molecule type" value="Genomic_DNA"/>
</dbReference>
<dbReference type="Proteomes" id="UP001302126">
    <property type="component" value="Unassembled WGS sequence"/>
</dbReference>
<dbReference type="SMART" id="SM00829">
    <property type="entry name" value="PKS_ER"/>
    <property type="match status" value="1"/>
</dbReference>
<organism evidence="6 7">
    <name type="scientific">Podospora australis</name>
    <dbReference type="NCBI Taxonomy" id="1536484"/>
    <lineage>
        <taxon>Eukaryota</taxon>
        <taxon>Fungi</taxon>
        <taxon>Dikarya</taxon>
        <taxon>Ascomycota</taxon>
        <taxon>Pezizomycotina</taxon>
        <taxon>Sordariomycetes</taxon>
        <taxon>Sordariomycetidae</taxon>
        <taxon>Sordariales</taxon>
        <taxon>Podosporaceae</taxon>
        <taxon>Podospora</taxon>
    </lineage>
</organism>
<protein>
    <recommendedName>
        <fullName evidence="4">Probable quinone oxidoreductase</fullName>
    </recommendedName>
    <alternativeName>
        <fullName evidence="3">NADPH:quinone reductase</fullName>
    </alternativeName>
</protein>
<evidence type="ECO:0000256" key="3">
    <source>
        <dbReference type="ARBA" id="ARBA00043088"/>
    </source>
</evidence>
<dbReference type="GO" id="GO:0070402">
    <property type="term" value="F:NADPH binding"/>
    <property type="evidence" value="ECO:0007669"/>
    <property type="project" value="TreeGrafter"/>
</dbReference>
<dbReference type="InterPro" id="IPR011032">
    <property type="entry name" value="GroES-like_sf"/>
</dbReference>
<reference evidence="6" key="2">
    <citation type="submission" date="2023-05" db="EMBL/GenBank/DDBJ databases">
        <authorList>
            <consortium name="Lawrence Berkeley National Laboratory"/>
            <person name="Steindorff A."/>
            <person name="Hensen N."/>
            <person name="Bonometti L."/>
            <person name="Westerberg I."/>
            <person name="Brannstrom I.O."/>
            <person name="Guillou S."/>
            <person name="Cros-Aarteil S."/>
            <person name="Calhoun S."/>
            <person name="Haridas S."/>
            <person name="Kuo A."/>
            <person name="Mondo S."/>
            <person name="Pangilinan J."/>
            <person name="Riley R."/>
            <person name="Labutti K."/>
            <person name="Andreopoulos B."/>
            <person name="Lipzen A."/>
            <person name="Chen C."/>
            <person name="Yanf M."/>
            <person name="Daum C."/>
            <person name="Ng V."/>
            <person name="Clum A."/>
            <person name="Ohm R."/>
            <person name="Martin F."/>
            <person name="Silar P."/>
            <person name="Natvig D."/>
            <person name="Lalanne C."/>
            <person name="Gautier V."/>
            <person name="Ament-Velasquez S.L."/>
            <person name="Kruys A."/>
            <person name="Hutchinson M.I."/>
            <person name="Powell A.J."/>
            <person name="Barry K."/>
            <person name="Miller A.N."/>
            <person name="Grigoriev I.V."/>
            <person name="Debuchy R."/>
            <person name="Gladieux P."/>
            <person name="Thoren M.H."/>
            <person name="Johannesson H."/>
        </authorList>
    </citation>
    <scope>NUCLEOTIDE SEQUENCE</scope>
    <source>
        <strain evidence="6">PSN309</strain>
    </source>
</reference>
<comment type="caution">
    <text evidence="6">The sequence shown here is derived from an EMBL/GenBank/DDBJ whole genome shotgun (WGS) entry which is preliminary data.</text>
</comment>
<dbReference type="PANTHER" id="PTHR48106">
    <property type="entry name" value="QUINONE OXIDOREDUCTASE PIG3-RELATED"/>
    <property type="match status" value="1"/>
</dbReference>
<dbReference type="Gene3D" id="3.90.180.10">
    <property type="entry name" value="Medium-chain alcohol dehydrogenases, catalytic domain"/>
    <property type="match status" value="1"/>
</dbReference>
<gene>
    <name evidence="6" type="ORF">QBC35DRAFT_501330</name>
</gene>
<reference evidence="6" key="1">
    <citation type="journal article" date="2023" name="Mol. Phylogenet. Evol.">
        <title>Genome-scale phylogeny and comparative genomics of the fungal order Sordariales.</title>
        <authorList>
            <person name="Hensen N."/>
            <person name="Bonometti L."/>
            <person name="Westerberg I."/>
            <person name="Brannstrom I.O."/>
            <person name="Guillou S."/>
            <person name="Cros-Aarteil S."/>
            <person name="Calhoun S."/>
            <person name="Haridas S."/>
            <person name="Kuo A."/>
            <person name="Mondo S."/>
            <person name="Pangilinan J."/>
            <person name="Riley R."/>
            <person name="LaButti K."/>
            <person name="Andreopoulos B."/>
            <person name="Lipzen A."/>
            <person name="Chen C."/>
            <person name="Yan M."/>
            <person name="Daum C."/>
            <person name="Ng V."/>
            <person name="Clum A."/>
            <person name="Steindorff A."/>
            <person name="Ohm R.A."/>
            <person name="Martin F."/>
            <person name="Silar P."/>
            <person name="Natvig D.O."/>
            <person name="Lalanne C."/>
            <person name="Gautier V."/>
            <person name="Ament-Velasquez S.L."/>
            <person name="Kruys A."/>
            <person name="Hutchinson M.I."/>
            <person name="Powell A.J."/>
            <person name="Barry K."/>
            <person name="Miller A.N."/>
            <person name="Grigoriev I.V."/>
            <person name="Debuchy R."/>
            <person name="Gladieux P."/>
            <person name="Hiltunen Thoren M."/>
            <person name="Johannesson H."/>
        </authorList>
    </citation>
    <scope>NUCLEOTIDE SEQUENCE</scope>
    <source>
        <strain evidence="6">PSN309</strain>
    </source>
</reference>
<dbReference type="PANTHER" id="PTHR48106:SF13">
    <property type="entry name" value="QUINONE OXIDOREDUCTASE-RELATED"/>
    <property type="match status" value="1"/>
</dbReference>
<dbReference type="InterPro" id="IPR047618">
    <property type="entry name" value="QOR-like"/>
</dbReference>
<dbReference type="GO" id="GO:0003960">
    <property type="term" value="F:quinone reductase (NADPH) activity"/>
    <property type="evidence" value="ECO:0007669"/>
    <property type="project" value="InterPro"/>
</dbReference>
<dbReference type="SUPFAM" id="SSF50129">
    <property type="entry name" value="GroES-like"/>
    <property type="match status" value="1"/>
</dbReference>
<dbReference type="SUPFAM" id="SSF51735">
    <property type="entry name" value="NAD(P)-binding Rossmann-fold domains"/>
    <property type="match status" value="1"/>
</dbReference>
<evidence type="ECO:0000259" key="5">
    <source>
        <dbReference type="SMART" id="SM00829"/>
    </source>
</evidence>
<feature type="domain" description="Enoyl reductase (ER)" evidence="5">
    <location>
        <begin position="17"/>
        <end position="334"/>
    </location>
</feature>
<sequence>MAPIPKTMSGVLIEENGGVEVLKWKTDLPVPQLKDGEVLIRNEFIGVNYIDTYFRTGLYKPPSGLPLITGKEAAGTVISSRSPLLKEGDRVAYLGDATYAQFTSANPSTTLVAPLPAGLPTETAAAALLQGLTALTFIREAAGIKQELGVSLGPWTLVHAAAGGTGSQLVQILSVMGAKMIATAGSKEKCEIARKNGAQFTIDSSTEDIATRVKEITSGKGVDVIFDGIGKATFDLDLEIVARKGLVIVFGNASGAAGPVDLFKLMAKNIKIMRPSMPNYITTEEERKEFTTELFDLLLTGKVHTHIHKVYDLKGVAEAHTDLEGRKTTGKLLLRV</sequence>
<proteinExistence type="predicted"/>
<dbReference type="InterPro" id="IPR036291">
    <property type="entry name" value="NAD(P)-bd_dom_sf"/>
</dbReference>
<dbReference type="AlphaFoldDB" id="A0AAN6WQR3"/>
<keyword evidence="2" id="KW-0560">Oxidoreductase</keyword>
<dbReference type="InterPro" id="IPR020843">
    <property type="entry name" value="ER"/>
</dbReference>
<dbReference type="Pfam" id="PF00107">
    <property type="entry name" value="ADH_zinc_N"/>
    <property type="match status" value="1"/>
</dbReference>
<evidence type="ECO:0000256" key="2">
    <source>
        <dbReference type="ARBA" id="ARBA00023002"/>
    </source>
</evidence>
<dbReference type="InterPro" id="IPR013154">
    <property type="entry name" value="ADH-like_N"/>
</dbReference>
<dbReference type="CDD" id="cd05286">
    <property type="entry name" value="QOR2"/>
    <property type="match status" value="1"/>
</dbReference>
<dbReference type="GO" id="GO:0035925">
    <property type="term" value="F:mRNA 3'-UTR AU-rich region binding"/>
    <property type="evidence" value="ECO:0007669"/>
    <property type="project" value="TreeGrafter"/>
</dbReference>
<name>A0AAN6WQR3_9PEZI</name>